<dbReference type="CDD" id="cd15047">
    <property type="entry name" value="7tmC_GABA-B-like"/>
    <property type="match status" value="1"/>
</dbReference>
<dbReference type="PRINTS" id="PR01176">
    <property type="entry name" value="GABABRECEPTR"/>
</dbReference>
<organism evidence="20 21">
    <name type="scientific">Pocillopora meandrina</name>
    <dbReference type="NCBI Taxonomy" id="46732"/>
    <lineage>
        <taxon>Eukaryota</taxon>
        <taxon>Metazoa</taxon>
        <taxon>Cnidaria</taxon>
        <taxon>Anthozoa</taxon>
        <taxon>Hexacorallia</taxon>
        <taxon>Scleractinia</taxon>
        <taxon>Astrocoeniina</taxon>
        <taxon>Pocilloporidae</taxon>
        <taxon>Pocillopora</taxon>
    </lineage>
</organism>
<dbReference type="InterPro" id="IPR002455">
    <property type="entry name" value="GPCR3_GABA-B"/>
</dbReference>
<feature type="domain" description="G-protein coupled receptors family 3 profile" evidence="19">
    <location>
        <begin position="467"/>
        <end position="728"/>
    </location>
</feature>
<keyword evidence="21" id="KW-1185">Reference proteome</keyword>
<dbReference type="Pfam" id="PF01094">
    <property type="entry name" value="ANF_receptor"/>
    <property type="match status" value="1"/>
</dbReference>
<dbReference type="PROSITE" id="PS50259">
    <property type="entry name" value="G_PROTEIN_RECEP_F3_4"/>
    <property type="match status" value="1"/>
</dbReference>
<keyword evidence="8" id="KW-0297">G-protein coupled receptor</keyword>
<keyword evidence="10 18" id="KW-0472">Membrane</keyword>
<sequence>MISTSILVTFLYLEVAKIFIAQETFALQTLHIGGFFPFTGLSNGSKSSMKGEFIRAAVSMAVEDVEKQKVLPNGYSLQLHANDTKCRMDHASRALFEMINKEPTMIALLGAGCSAVSERIAEDSKTWNLITVSYGSTSPTLSKKQKYPLFFRTIPSDAACNKARVALLREFNWLKVGLIGQNDIINSETTADLQEELANADIQILTSETFVDDPTAQVKSLSEKEARIILGNFDEKSARKVLCQAFQNEMYGARYAWLIPGWFSENWWKKHLDEESIGCTVEQMSKAVNGYISCDNLKINPDNTTTVSGQSPGQLSSRYQNITEKELSKTDGGFAYDAVWAIALALNMTEEHLRRLNPSQSIVNFTYVNEDIMKQFKSYLNKTQFQGVTGPVQFTSKGDRMGYMKIEQLQDWKESTVSLYLQQNDSILDVPASRFIWQGTGPPSDSARLVCKLMTISPELYGFVCAITVLCIILAVCFLGFNIKLRNYRYIQMSSPRLNNAIVIGCIAMYLSVFMFGLDGNLISPDRYSSNCQARIWLTSLGFTTAFGAMFAKLWRVYVIFTNRKLRKKVIKDGKLFMFVGALLMVDVLTLSVWSGVDHLTRRLQNGTIEHGIEYDTLPQWEYCDCQHKAIWFGVLFATKGLLLLFGVFLAWETRHVKILALNDSRYVGMSVYNVVILSVVGVPAALMIEQAQDASFALTAFFVIFSTTVTLCLVFVPKFIAVKRNPNVLDTSGATNTSASQSSGESSTSQDKGIKGAKFIALAAENSNLKTLIAEKEEEISQLEIRLRRRGVTMTELRRISMAARHSDAIPESTPTLLIRGDRDDGGSFHIDKAQSTDDVSDSKSADKPGQEPFSPKKRYSPSSSYVDQGVLLGNDVTKANSAIAKKYSLPTRARKGVSQIETRTRTRSADNEVHEAYENPAIFTETNDESTSVPRRKLSMNNRMESPFYTEPSTTASSPPLPSVKSRYTKPKKGDTPDVNANASPIVKGELQRKGSVVLVSKSQTGETCFQVKTPAEFKPKTEKDKIRKSIEYNV</sequence>
<evidence type="ECO:0000256" key="17">
    <source>
        <dbReference type="SAM" id="MobiDB-lite"/>
    </source>
</evidence>
<keyword evidence="11" id="KW-1015">Disulfide bond</keyword>
<evidence type="ECO:0000256" key="6">
    <source>
        <dbReference type="ARBA" id="ARBA00022989"/>
    </source>
</evidence>
<dbReference type="Gene3D" id="3.40.50.2300">
    <property type="match status" value="2"/>
</dbReference>
<feature type="transmembrane region" description="Helical" evidence="18">
    <location>
        <begin position="695"/>
        <end position="717"/>
    </location>
</feature>
<keyword evidence="15" id="KW-0628">Postsynaptic cell membrane</keyword>
<evidence type="ECO:0000256" key="15">
    <source>
        <dbReference type="ARBA" id="ARBA00023257"/>
    </source>
</evidence>
<evidence type="ECO:0000256" key="12">
    <source>
        <dbReference type="ARBA" id="ARBA00023170"/>
    </source>
</evidence>
<evidence type="ECO:0000256" key="13">
    <source>
        <dbReference type="ARBA" id="ARBA00023180"/>
    </source>
</evidence>
<dbReference type="GO" id="GO:0004965">
    <property type="term" value="F:G protein-coupled GABA receptor activity"/>
    <property type="evidence" value="ECO:0007669"/>
    <property type="project" value="InterPro"/>
</dbReference>
<keyword evidence="6 18" id="KW-1133">Transmembrane helix</keyword>
<evidence type="ECO:0000256" key="2">
    <source>
        <dbReference type="ARBA" id="ARBA00022475"/>
    </source>
</evidence>
<feature type="compositionally biased region" description="Basic and acidic residues" evidence="17">
    <location>
        <begin position="821"/>
        <end position="851"/>
    </location>
</feature>
<feature type="transmembrane region" description="Helical" evidence="18">
    <location>
        <begin position="460"/>
        <end position="481"/>
    </location>
</feature>
<comment type="subcellular location">
    <subcellularLocation>
        <location evidence="16">Postsynaptic cell membrane</location>
        <topology evidence="16">Multi-pass membrane protein</topology>
    </subcellularLocation>
</comment>
<dbReference type="AlphaFoldDB" id="A0AAU9XFQ5"/>
<dbReference type="PRINTS" id="PR01177">
    <property type="entry name" value="GABAB1RECPTR"/>
</dbReference>
<feature type="region of interest" description="Disordered" evidence="17">
    <location>
        <begin position="807"/>
        <end position="866"/>
    </location>
</feature>
<feature type="region of interest" description="Disordered" evidence="17">
    <location>
        <begin position="947"/>
        <end position="989"/>
    </location>
</feature>
<feature type="transmembrane region" description="Helical" evidence="18">
    <location>
        <begin position="536"/>
        <end position="555"/>
    </location>
</feature>
<dbReference type="EMBL" id="CALNXJ010000041">
    <property type="protein sequence ID" value="CAH3146245.1"/>
    <property type="molecule type" value="Genomic_DNA"/>
</dbReference>
<protein>
    <recommendedName>
        <fullName evidence="19">G-protein coupled receptors family 3 profile domain-containing protein</fullName>
    </recommendedName>
</protein>
<gene>
    <name evidence="20" type="ORF">PMEA_00022894</name>
</gene>
<evidence type="ECO:0000313" key="21">
    <source>
        <dbReference type="Proteomes" id="UP001159428"/>
    </source>
</evidence>
<dbReference type="InterPro" id="IPR028082">
    <property type="entry name" value="Peripla_BP_I"/>
</dbReference>
<keyword evidence="2" id="KW-1003">Cell membrane</keyword>
<comment type="similarity">
    <text evidence="1">Belongs to the G-protein coupled receptor 3 family. GABA-B receptor subfamily.</text>
</comment>
<dbReference type="InterPro" id="IPR000337">
    <property type="entry name" value="GPCR_3"/>
</dbReference>
<dbReference type="InterPro" id="IPR001828">
    <property type="entry name" value="ANF_lig-bd_rcpt"/>
</dbReference>
<dbReference type="PANTHER" id="PTHR10519:SF74">
    <property type="entry name" value="GAMMA-AMINOBUTYRIC ACID TYPE B RECEPTOR SUBUNIT 2"/>
    <property type="match status" value="1"/>
</dbReference>
<dbReference type="SUPFAM" id="SSF53822">
    <property type="entry name" value="Periplasmic binding protein-like I"/>
    <property type="match status" value="1"/>
</dbReference>
<dbReference type="GO" id="GO:0045211">
    <property type="term" value="C:postsynaptic membrane"/>
    <property type="evidence" value="ECO:0007669"/>
    <property type="project" value="UniProtKB-SubCell"/>
</dbReference>
<keyword evidence="9" id="KW-0175">Coiled coil</keyword>
<name>A0AAU9XFQ5_9CNID</name>
<feature type="transmembrane region" description="Helical" evidence="18">
    <location>
        <begin position="672"/>
        <end position="689"/>
    </location>
</feature>
<dbReference type="CDD" id="cd06366">
    <property type="entry name" value="PBP1_GABAb_receptor"/>
    <property type="match status" value="1"/>
</dbReference>
<dbReference type="Proteomes" id="UP001159428">
    <property type="component" value="Unassembled WGS sequence"/>
</dbReference>
<evidence type="ECO:0000256" key="18">
    <source>
        <dbReference type="SAM" id="Phobius"/>
    </source>
</evidence>
<dbReference type="Pfam" id="PF00003">
    <property type="entry name" value="7tm_3"/>
    <property type="match status" value="1"/>
</dbReference>
<dbReference type="FunFam" id="3.40.50.2300:FF:000379">
    <property type="entry name" value="Gamma-aminobutyric acid B receptor"/>
    <property type="match status" value="1"/>
</dbReference>
<keyword evidence="12" id="KW-0675">Receptor</keyword>
<evidence type="ECO:0000256" key="9">
    <source>
        <dbReference type="ARBA" id="ARBA00023054"/>
    </source>
</evidence>
<keyword evidence="3" id="KW-0597">Phosphoprotein</keyword>
<dbReference type="GO" id="GO:0007214">
    <property type="term" value="P:gamma-aminobutyric acid signaling pathway"/>
    <property type="evidence" value="ECO:0007669"/>
    <property type="project" value="TreeGrafter"/>
</dbReference>
<evidence type="ECO:0000256" key="16">
    <source>
        <dbReference type="ARBA" id="ARBA00034104"/>
    </source>
</evidence>
<evidence type="ECO:0000256" key="1">
    <source>
        <dbReference type="ARBA" id="ARBA00008991"/>
    </source>
</evidence>
<evidence type="ECO:0000313" key="20">
    <source>
        <dbReference type="EMBL" id="CAH3146245.1"/>
    </source>
</evidence>
<dbReference type="InterPro" id="IPR017978">
    <property type="entry name" value="GPCR_3_C"/>
</dbReference>
<evidence type="ECO:0000259" key="19">
    <source>
        <dbReference type="PROSITE" id="PS50259"/>
    </source>
</evidence>
<feature type="region of interest" description="Disordered" evidence="17">
    <location>
        <begin position="732"/>
        <end position="752"/>
    </location>
</feature>
<feature type="transmembrane region" description="Helical" evidence="18">
    <location>
        <begin position="576"/>
        <end position="597"/>
    </location>
</feature>
<keyword evidence="14" id="KW-0807">Transducer</keyword>
<dbReference type="PRINTS" id="PR00248">
    <property type="entry name" value="GPCRMGR"/>
</dbReference>
<evidence type="ECO:0000256" key="8">
    <source>
        <dbReference type="ARBA" id="ARBA00023040"/>
    </source>
</evidence>
<dbReference type="FunFam" id="3.40.50.2300:FF:000072">
    <property type="entry name" value="Gamma-aminobutyric acid type B receptor subunit 2"/>
    <property type="match status" value="1"/>
</dbReference>
<feature type="compositionally biased region" description="Low complexity" evidence="17">
    <location>
        <begin position="736"/>
        <end position="750"/>
    </location>
</feature>
<evidence type="ECO:0000256" key="7">
    <source>
        <dbReference type="ARBA" id="ARBA00023018"/>
    </source>
</evidence>
<comment type="caution">
    <text evidence="20">The sequence shown here is derived from an EMBL/GenBank/DDBJ whole genome shotgun (WGS) entry which is preliminary data.</text>
</comment>
<proteinExistence type="inferred from homology"/>
<accession>A0AAU9XFQ5</accession>
<evidence type="ECO:0000256" key="14">
    <source>
        <dbReference type="ARBA" id="ARBA00023224"/>
    </source>
</evidence>
<evidence type="ECO:0000256" key="4">
    <source>
        <dbReference type="ARBA" id="ARBA00022692"/>
    </source>
</evidence>
<feature type="transmembrane region" description="Helical" evidence="18">
    <location>
        <begin position="502"/>
        <end position="524"/>
    </location>
</feature>
<keyword evidence="5" id="KW-0732">Signal</keyword>
<dbReference type="GO" id="GO:0038039">
    <property type="term" value="C:G protein-coupled receptor heterodimeric complex"/>
    <property type="evidence" value="ECO:0007669"/>
    <property type="project" value="TreeGrafter"/>
</dbReference>
<evidence type="ECO:0000256" key="11">
    <source>
        <dbReference type="ARBA" id="ARBA00023157"/>
    </source>
</evidence>
<reference evidence="20 21" key="1">
    <citation type="submission" date="2022-05" db="EMBL/GenBank/DDBJ databases">
        <authorList>
            <consortium name="Genoscope - CEA"/>
            <person name="William W."/>
        </authorList>
    </citation>
    <scope>NUCLEOTIDE SEQUENCE [LARGE SCALE GENOMIC DNA]</scope>
</reference>
<evidence type="ECO:0000256" key="10">
    <source>
        <dbReference type="ARBA" id="ARBA00023136"/>
    </source>
</evidence>
<evidence type="ECO:0000256" key="5">
    <source>
        <dbReference type="ARBA" id="ARBA00022729"/>
    </source>
</evidence>
<keyword evidence="7" id="KW-0770">Synapse</keyword>
<feature type="transmembrane region" description="Helical" evidence="18">
    <location>
        <begin position="630"/>
        <end position="652"/>
    </location>
</feature>
<evidence type="ECO:0000256" key="3">
    <source>
        <dbReference type="ARBA" id="ARBA00022553"/>
    </source>
</evidence>
<keyword evidence="4 18" id="KW-0812">Transmembrane</keyword>
<keyword evidence="13" id="KW-0325">Glycoprotein</keyword>
<dbReference type="PANTHER" id="PTHR10519">
    <property type="entry name" value="GABA-B RECEPTOR"/>
    <property type="match status" value="1"/>
</dbReference>